<accession>A0A5A8CJR1</accession>
<feature type="transmembrane region" description="Helical" evidence="9">
    <location>
        <begin position="1556"/>
        <end position="1576"/>
    </location>
</feature>
<feature type="transmembrane region" description="Helical" evidence="9">
    <location>
        <begin position="719"/>
        <end position="737"/>
    </location>
</feature>
<evidence type="ECO:0000256" key="4">
    <source>
        <dbReference type="ARBA" id="ARBA00022982"/>
    </source>
</evidence>
<dbReference type="PROSITE" id="PS50939">
    <property type="entry name" value="CYTOCHROME_B561"/>
    <property type="match status" value="2"/>
</dbReference>
<name>A0A5A8CJR1_CAFRO</name>
<dbReference type="CDD" id="cd08544">
    <property type="entry name" value="Reeler"/>
    <property type="match status" value="2"/>
</dbReference>
<keyword evidence="13" id="KW-1185">Reference proteome</keyword>
<keyword evidence="4" id="KW-0249">Electron transport</keyword>
<dbReference type="Gene3D" id="2.60.40.4060">
    <property type="entry name" value="Reeler domain"/>
    <property type="match status" value="2"/>
</dbReference>
<feature type="transmembrane region" description="Helical" evidence="9">
    <location>
        <begin position="1452"/>
        <end position="1475"/>
    </location>
</feature>
<dbReference type="EMBL" id="VLTN01000019">
    <property type="protein sequence ID" value="KAA0152734.1"/>
    <property type="molecule type" value="Genomic_DNA"/>
</dbReference>
<evidence type="ECO:0000256" key="2">
    <source>
        <dbReference type="ARBA" id="ARBA00022448"/>
    </source>
</evidence>
<dbReference type="InterPro" id="IPR006593">
    <property type="entry name" value="Cyt_b561/ferric_Rdtase_TM"/>
</dbReference>
<feature type="region of interest" description="Disordered" evidence="8">
    <location>
        <begin position="52"/>
        <end position="93"/>
    </location>
</feature>
<feature type="domain" description="Reelin" evidence="11">
    <location>
        <begin position="1"/>
        <end position="153"/>
    </location>
</feature>
<feature type="domain" description="Reelin" evidence="11">
    <location>
        <begin position="753"/>
        <end position="921"/>
    </location>
</feature>
<dbReference type="PANTHER" id="PTHR23130">
    <property type="entry name" value="CYTOCHROME B561 AND DOMON DOMAIN-CONTAINING PROTEIN"/>
    <property type="match status" value="1"/>
</dbReference>
<dbReference type="InterPro" id="IPR042307">
    <property type="entry name" value="Reeler_sf"/>
</dbReference>
<evidence type="ECO:0000259" key="11">
    <source>
        <dbReference type="PROSITE" id="PS51019"/>
    </source>
</evidence>
<organism evidence="12 13">
    <name type="scientific">Cafeteria roenbergensis</name>
    <name type="common">Marine flagellate</name>
    <dbReference type="NCBI Taxonomy" id="33653"/>
    <lineage>
        <taxon>Eukaryota</taxon>
        <taxon>Sar</taxon>
        <taxon>Stramenopiles</taxon>
        <taxon>Bigyra</taxon>
        <taxon>Opalozoa</taxon>
        <taxon>Bicosoecida</taxon>
        <taxon>Cafeteriaceae</taxon>
        <taxon>Cafeteria</taxon>
    </lineage>
</organism>
<evidence type="ECO:0000256" key="8">
    <source>
        <dbReference type="SAM" id="MobiDB-lite"/>
    </source>
</evidence>
<evidence type="ECO:0000256" key="7">
    <source>
        <dbReference type="ARBA" id="ARBA00023180"/>
    </source>
</evidence>
<feature type="domain" description="Cytochrome b561" evidence="10">
    <location>
        <begin position="1376"/>
        <end position="1578"/>
    </location>
</feature>
<evidence type="ECO:0000256" key="3">
    <source>
        <dbReference type="ARBA" id="ARBA00022692"/>
    </source>
</evidence>
<dbReference type="Proteomes" id="UP000323011">
    <property type="component" value="Unassembled WGS sequence"/>
</dbReference>
<dbReference type="Pfam" id="PF03188">
    <property type="entry name" value="Cytochrom_B561"/>
    <property type="match status" value="2"/>
</dbReference>
<keyword evidence="3 9" id="KW-0812">Transmembrane</keyword>
<protein>
    <recommendedName>
        <fullName evidence="14">Cytochrome b561 domain-containing protein</fullName>
    </recommendedName>
</protein>
<dbReference type="PROSITE" id="PS51019">
    <property type="entry name" value="REELIN"/>
    <property type="match status" value="2"/>
</dbReference>
<dbReference type="CDD" id="cd08760">
    <property type="entry name" value="Cyt_b561_FRRS1_like"/>
    <property type="match status" value="2"/>
</dbReference>
<evidence type="ECO:0000313" key="13">
    <source>
        <dbReference type="Proteomes" id="UP000323011"/>
    </source>
</evidence>
<feature type="compositionally biased region" description="Polar residues" evidence="8">
    <location>
        <begin position="60"/>
        <end position="93"/>
    </location>
</feature>
<keyword evidence="7" id="KW-0325">Glycoprotein</keyword>
<feature type="region of interest" description="Disordered" evidence="8">
    <location>
        <begin position="907"/>
        <end position="926"/>
    </location>
</feature>
<evidence type="ECO:0000259" key="10">
    <source>
        <dbReference type="PROSITE" id="PS50939"/>
    </source>
</evidence>
<feature type="domain" description="Cytochrome b561" evidence="10">
    <location>
        <begin position="608"/>
        <end position="810"/>
    </location>
</feature>
<gene>
    <name evidence="12" type="ORF">FNF29_03623</name>
</gene>
<dbReference type="SMART" id="SM00665">
    <property type="entry name" value="B561"/>
    <property type="match status" value="2"/>
</dbReference>
<feature type="region of interest" description="Disordered" evidence="8">
    <location>
        <begin position="139"/>
        <end position="158"/>
    </location>
</feature>
<evidence type="ECO:0000313" key="12">
    <source>
        <dbReference type="EMBL" id="KAA0152734.1"/>
    </source>
</evidence>
<proteinExistence type="predicted"/>
<reference evidence="12 13" key="1">
    <citation type="submission" date="2019-07" db="EMBL/GenBank/DDBJ databases">
        <title>Genomes of Cafeteria roenbergensis.</title>
        <authorList>
            <person name="Fischer M.G."/>
            <person name="Hackl T."/>
            <person name="Roman M."/>
        </authorList>
    </citation>
    <scope>NUCLEOTIDE SEQUENCE [LARGE SCALE GENOMIC DNA]</scope>
    <source>
        <strain evidence="12 13">BVI</strain>
    </source>
</reference>
<feature type="transmembrane region" description="Helical" evidence="9">
    <location>
        <begin position="684"/>
        <end position="707"/>
    </location>
</feature>
<feature type="transmembrane region" description="Helical" evidence="9">
    <location>
        <begin position="1526"/>
        <end position="1550"/>
    </location>
</feature>
<feature type="transmembrane region" description="Helical" evidence="9">
    <location>
        <begin position="1407"/>
        <end position="1431"/>
    </location>
</feature>
<evidence type="ECO:0008006" key="14">
    <source>
        <dbReference type="Google" id="ProtNLM"/>
    </source>
</evidence>
<feature type="transmembrane region" description="Helical" evidence="9">
    <location>
        <begin position="639"/>
        <end position="663"/>
    </location>
</feature>
<keyword evidence="6 9" id="KW-0472">Membrane</keyword>
<feature type="transmembrane region" description="Helical" evidence="9">
    <location>
        <begin position="313"/>
        <end position="333"/>
    </location>
</feature>
<evidence type="ECO:0000256" key="6">
    <source>
        <dbReference type="ARBA" id="ARBA00023136"/>
    </source>
</evidence>
<dbReference type="InterPro" id="IPR002861">
    <property type="entry name" value="Reeler_dom"/>
</dbReference>
<dbReference type="GO" id="GO:0016020">
    <property type="term" value="C:membrane"/>
    <property type="evidence" value="ECO:0007669"/>
    <property type="project" value="UniProtKB-SubCell"/>
</dbReference>
<feature type="region of interest" description="Disordered" evidence="8">
    <location>
        <begin position="821"/>
        <end position="861"/>
    </location>
</feature>
<feature type="transmembrane region" description="Helical" evidence="9">
    <location>
        <begin position="1487"/>
        <end position="1505"/>
    </location>
</feature>
<comment type="caution">
    <text evidence="12">The sequence shown here is derived from an EMBL/GenBank/DDBJ whole genome shotgun (WGS) entry which is preliminary data.</text>
</comment>
<dbReference type="PANTHER" id="PTHR23130:SF171">
    <property type="entry name" value="OS01G0895300 PROTEIN"/>
    <property type="match status" value="1"/>
</dbReference>
<comment type="subcellular location">
    <subcellularLocation>
        <location evidence="1">Membrane</location>
    </subcellularLocation>
</comment>
<dbReference type="Pfam" id="PF02014">
    <property type="entry name" value="Reeler"/>
    <property type="match status" value="2"/>
</dbReference>
<dbReference type="Gene3D" id="1.20.120.1770">
    <property type="match status" value="2"/>
</dbReference>
<evidence type="ECO:0000256" key="1">
    <source>
        <dbReference type="ARBA" id="ARBA00004370"/>
    </source>
</evidence>
<feature type="compositionally biased region" description="Polar residues" evidence="8">
    <location>
        <begin position="828"/>
        <end position="861"/>
    </location>
</feature>
<keyword evidence="2" id="KW-0813">Transport</keyword>
<evidence type="ECO:0000256" key="5">
    <source>
        <dbReference type="ARBA" id="ARBA00022989"/>
    </source>
</evidence>
<sequence length="1622" mass="167051">MDEPGHGTSNSGAGTFTLELRTTAGATVTSYTAGQSYVVRLAGGTFRGFTADASSGAARSPSTAFAGSTGTLTPKTNSKASSSCAHDQMTHTGNADKTSAEFNWAAPAFAGFGDVSFWATVVTSRTASWHEVTVVVGEAAASPEPTPTPPSTPSASSTVALEHGFGVRHPVANADRVRHAQREQLRYPDPERVAVVVLQQLSDPHSVGLGLVFGLGHELAVGHVQPKWVAQRVALGQPHGELKPDCECDVIALGEPERVAVGGGEPCSDGDGQCFVVGIVVGDGHHDCDCAAVRQRDGEQLRGSDGSSILDPVGLAIAFAFAVAVAVAVSAALRVRPSRLVNVTVVAGSVRVSFVLLPPDSRPGPGEGATPTAGEAALDLQRQVSDPSSVLRTGGGVGAAVDGSAGVGVVLADSVEGLAEAVREANALFDPSSFDHEAVLGPSRAEGVVMRWSILAAGVDGRPAGVWRAQFEWAVDSWASVGIRRGDASAGMSDVWALLMLPRAPSASGRVLEADLRNTTLEGVVPHGAQNLDLIRMRQVLAQGTPPSRRSLSAVGRRRASSEASGGLVWRADVERRLETSDSLDVVIEPLRDVRVLYAVGGGPSEADRRESMQYHGANRGERVVNLGTGKVALAPVNVLVLVHGSLMFLSWGVLLPVGALVARFARGVPPTAGPGACWFRFHWMLQTAGTLASLAGAGTAIALVAQSGGSHFGSLHKAGGLVVVLLGSGLAVLGMARPAKDSQWRPSWLACHRFGGCAGLLLGLSSCMDEPGHGTSNSGAGTFTLELRTTAGATVTSYTAGQSYVVRLAGGTFRGFTADASSGAARSPSTAFAGSTGTLTPKTNSKASSSCAHDQMTHTGNADKTSAEFNWAAPAFAGFGDVSFWATVVTSRTASWHEVTVVVSEAAASPEPTPTPPSTPSASSTVALEHGFGVRHPVAIADRVRHAQREQLRYPDPERVAVVVLQQLSDPHSVGLGLVFGLGHELAVGHVQPKWVAQRVALGQPHGELKPDCECDVIALGEPERVAVGGGEPCSDGDGQCFVVGIVVGDGHHDCDCAAVRQRDGEQLRGSDGSSILDPVGLAIAFAFAVAVAVAVSAALRVRPSRLVNVTVVAGSVRVSFVLLPPDSRPGPGEGATPTAGEAALDLQRQVSDPSSVLRTGGGVGAAVDGSAGVGVVLADSVEGLAEAVREANALFDPSSFDHEAVLGPSRAEGVVMRWSILAAGVDGRPAGVWRAQFEWAVDSWASVGIRRGDASAGMSDVWALLMLPRAPSASGRVLEADLRNTTLEGVVPHGAQNLDLIRMRQVLAQGTPPSRRSLSAVGRRRASSEASGGLVWRADVERRLETSDSLDVVIEPLRDVRVLYAVGGGPSEADRRESMQYHGANRGERVVNLGTGKVALAPVNVLVLVHGSLMFLSWGVLLPVGALVARFARGVPPTAGPGACWFRFHWMLQTAGTLASLAGAGTAIALVAQSGGSHFGSLHKAGGLVVVLLGSGLAVLGMARPAKDSQWRPSWLACHRLGGCAGLLLGAAAIVTGLLQAAAVPAVIGLAGAVLALEVVAFGALTRAAIIVAVPTKGAKGVQRSTVRRPSSAEAPKQEFVSPLAHLHKDAASGRPLSWA</sequence>
<evidence type="ECO:0000256" key="9">
    <source>
        <dbReference type="SAM" id="Phobius"/>
    </source>
</evidence>
<keyword evidence="5 9" id="KW-1133">Transmembrane helix</keyword>